<protein>
    <submittedName>
        <fullName evidence="3">DnaJ C-terminal domain-containing protein</fullName>
    </submittedName>
</protein>
<keyword evidence="1" id="KW-0143">Chaperone</keyword>
<reference evidence="4" key="1">
    <citation type="submission" date="2023-06" db="EMBL/GenBank/DDBJ databases">
        <title>Identification and characterization of horizontal gene transfer across gut microbiota members of farm animals based on homology search.</title>
        <authorList>
            <person name="Zeman M."/>
            <person name="Kubasova T."/>
            <person name="Jahodarova E."/>
            <person name="Nykrynova M."/>
            <person name="Rychlik I."/>
        </authorList>
    </citation>
    <scope>NUCLEOTIDE SEQUENCE [LARGE SCALE GENOMIC DNA]</scope>
    <source>
        <strain evidence="4">154_Feed</strain>
    </source>
</reference>
<evidence type="ECO:0000256" key="1">
    <source>
        <dbReference type="ARBA" id="ARBA00023186"/>
    </source>
</evidence>
<evidence type="ECO:0000259" key="2">
    <source>
        <dbReference type="PROSITE" id="PS50076"/>
    </source>
</evidence>
<dbReference type="PANTHER" id="PTHR43096:SF52">
    <property type="entry name" value="DNAJ HOMOLOG 1, MITOCHONDRIAL-RELATED"/>
    <property type="match status" value="1"/>
</dbReference>
<comment type="caution">
    <text evidence="3">The sequence shown here is derived from an EMBL/GenBank/DDBJ whole genome shotgun (WGS) entry which is preliminary data.</text>
</comment>
<dbReference type="CDD" id="cd10747">
    <property type="entry name" value="DnaJ_C"/>
    <property type="match status" value="1"/>
</dbReference>
<gene>
    <name evidence="3" type="ORF">QUW28_05580</name>
</gene>
<dbReference type="Pfam" id="PF00226">
    <property type="entry name" value="DnaJ"/>
    <property type="match status" value="1"/>
</dbReference>
<dbReference type="PROSITE" id="PS50076">
    <property type="entry name" value="DNAJ_2"/>
    <property type="match status" value="1"/>
</dbReference>
<dbReference type="Gene3D" id="1.10.287.110">
    <property type="entry name" value="DnaJ domain"/>
    <property type="match status" value="1"/>
</dbReference>
<evidence type="ECO:0000313" key="4">
    <source>
        <dbReference type="Proteomes" id="UP001529421"/>
    </source>
</evidence>
<dbReference type="Gene3D" id="2.60.260.20">
    <property type="entry name" value="Urease metallochaperone UreE, N-terminal domain"/>
    <property type="match status" value="2"/>
</dbReference>
<dbReference type="InterPro" id="IPR008971">
    <property type="entry name" value="HSP40/DnaJ_pept-bd"/>
</dbReference>
<dbReference type="SUPFAM" id="SSF46565">
    <property type="entry name" value="Chaperone J-domain"/>
    <property type="match status" value="1"/>
</dbReference>
<dbReference type="InterPro" id="IPR018253">
    <property type="entry name" value="DnaJ_domain_CS"/>
</dbReference>
<dbReference type="EMBL" id="JAUDDZ010000006">
    <property type="protein sequence ID" value="MDM8274971.1"/>
    <property type="molecule type" value="Genomic_DNA"/>
</dbReference>
<dbReference type="InterPro" id="IPR002939">
    <property type="entry name" value="DnaJ_C"/>
</dbReference>
<dbReference type="InterPro" id="IPR036869">
    <property type="entry name" value="J_dom_sf"/>
</dbReference>
<dbReference type="Proteomes" id="UP001529421">
    <property type="component" value="Unassembled WGS sequence"/>
</dbReference>
<sequence>MAQKNFYDVLGVKRDASDKEIKTAFRKLAQKYHPDAGGDEQKFKEISEAYETLSDPKKRKEYDQLLMFGGMPGAGGPGGAYTYAGGAGAPGGWSDIFSSIFNGDGAFGSDWATNFGGMGGGARAASRPRKGGDLSLTVDVSAEDAFRGVTHKVTYRIPSTGEQQTITVSVPAGAVDGGKLRYKRRGEYGMNGGERGDLVVTTHVAEHPLFKRKGADVQMTLPISVYEAALGCQVDVPTPGGATVRLKVPAGTQTGKTFRFKDLGAPDVKRRGRTGALLVTVEVRVPTQLSVAEQEAFERLRSADTRDYRASVDRYRAKV</sequence>
<dbReference type="SMART" id="SM00271">
    <property type="entry name" value="DnaJ"/>
    <property type="match status" value="1"/>
</dbReference>
<name>A0ABT7V8Y7_9ACTN</name>
<dbReference type="PROSITE" id="PS00636">
    <property type="entry name" value="DNAJ_1"/>
    <property type="match status" value="1"/>
</dbReference>
<dbReference type="Pfam" id="PF01556">
    <property type="entry name" value="DnaJ_C"/>
    <property type="match status" value="1"/>
</dbReference>
<feature type="domain" description="J" evidence="2">
    <location>
        <begin position="5"/>
        <end position="66"/>
    </location>
</feature>
<dbReference type="InterPro" id="IPR001623">
    <property type="entry name" value="DnaJ_domain"/>
</dbReference>
<dbReference type="RefSeq" id="WP_204672665.1">
    <property type="nucleotide sequence ID" value="NZ_JACJKQ010000005.1"/>
</dbReference>
<organism evidence="3 4">
    <name type="scientific">Enorma phocaeensis</name>
    <dbReference type="NCBI Taxonomy" id="1871019"/>
    <lineage>
        <taxon>Bacteria</taxon>
        <taxon>Bacillati</taxon>
        <taxon>Actinomycetota</taxon>
        <taxon>Coriobacteriia</taxon>
        <taxon>Coriobacteriales</taxon>
        <taxon>Coriobacteriaceae</taxon>
        <taxon>Enorma</taxon>
    </lineage>
</organism>
<evidence type="ECO:0000313" key="3">
    <source>
        <dbReference type="EMBL" id="MDM8274971.1"/>
    </source>
</evidence>
<dbReference type="CDD" id="cd06257">
    <property type="entry name" value="DnaJ"/>
    <property type="match status" value="1"/>
</dbReference>
<accession>A0ABT7V8Y7</accession>
<keyword evidence="4" id="KW-1185">Reference proteome</keyword>
<dbReference type="PRINTS" id="PR00625">
    <property type="entry name" value="JDOMAIN"/>
</dbReference>
<dbReference type="SUPFAM" id="SSF49493">
    <property type="entry name" value="HSP40/DnaJ peptide-binding domain"/>
    <property type="match status" value="2"/>
</dbReference>
<dbReference type="PANTHER" id="PTHR43096">
    <property type="entry name" value="DNAJ HOMOLOG 1, MITOCHONDRIAL-RELATED"/>
    <property type="match status" value="1"/>
</dbReference>
<proteinExistence type="predicted"/>